<sequence>MTTNAVFVPMGVQAFVVTTNFSQSKYRVAPLIQPDYSILRAGGLLNHDVMEQLQLSNHRLMAKDNTRFVDVTNGQGITATEKASVDHPVAKLKAGYTHEVVENGDNQPEYSDVKFRSIPTPYLVFRIAYSRNSSTPSSQIFVLESDRIRNINEADLADVDVENLTSAFLNPKLSIE</sequence>
<name>A0AAX4J489_9PEZI</name>
<dbReference type="KEGG" id="cdet:87951840"/>
<proteinExistence type="predicted"/>
<evidence type="ECO:0000313" key="1">
    <source>
        <dbReference type="EMBL" id="WQF90326.1"/>
    </source>
</evidence>
<reference evidence="2" key="1">
    <citation type="journal article" date="2023" name="bioRxiv">
        <title>Complete genome of the Medicago anthracnose fungus, Colletotrichum destructivum, reveals a mini-chromosome-like region within a core chromosome.</title>
        <authorList>
            <person name="Lapalu N."/>
            <person name="Simon A."/>
            <person name="Lu A."/>
            <person name="Plaumann P.-L."/>
            <person name="Amselem J."/>
            <person name="Pigne S."/>
            <person name="Auger A."/>
            <person name="Koch C."/>
            <person name="Dallery J.-F."/>
            <person name="O'Connell R.J."/>
        </authorList>
    </citation>
    <scope>NUCLEOTIDE SEQUENCE [LARGE SCALE GENOMIC DNA]</scope>
    <source>
        <strain evidence="2">CBS 520.97</strain>
    </source>
</reference>
<evidence type="ECO:0000313" key="2">
    <source>
        <dbReference type="Proteomes" id="UP001322277"/>
    </source>
</evidence>
<protein>
    <submittedName>
        <fullName evidence="1">Uncharacterized protein</fullName>
    </submittedName>
</protein>
<dbReference type="AlphaFoldDB" id="A0AAX4J489"/>
<organism evidence="1 2">
    <name type="scientific">Colletotrichum destructivum</name>
    <dbReference type="NCBI Taxonomy" id="34406"/>
    <lineage>
        <taxon>Eukaryota</taxon>
        <taxon>Fungi</taxon>
        <taxon>Dikarya</taxon>
        <taxon>Ascomycota</taxon>
        <taxon>Pezizomycotina</taxon>
        <taxon>Sordariomycetes</taxon>
        <taxon>Hypocreomycetidae</taxon>
        <taxon>Glomerellales</taxon>
        <taxon>Glomerellaceae</taxon>
        <taxon>Colletotrichum</taxon>
        <taxon>Colletotrichum destructivum species complex</taxon>
    </lineage>
</organism>
<keyword evidence="2" id="KW-1185">Reference proteome</keyword>
<gene>
    <name evidence="1" type="ORF">CDEST_15340</name>
</gene>
<dbReference type="Proteomes" id="UP001322277">
    <property type="component" value="Chromosome 11"/>
</dbReference>
<dbReference type="RefSeq" id="XP_062787547.1">
    <property type="nucleotide sequence ID" value="XM_062931496.1"/>
</dbReference>
<dbReference type="GeneID" id="87951840"/>
<dbReference type="EMBL" id="CP137315">
    <property type="protein sequence ID" value="WQF90326.1"/>
    <property type="molecule type" value="Genomic_DNA"/>
</dbReference>
<accession>A0AAX4J489</accession>